<sequence length="524" mass="56272">MSGMVGPELLLLLLGALVVTSIARRLNWSAPLVLVAVGLVVSFIPGVPEFALDPHLILVLVLPPLLYSAALDSSYLNIRANLRPIGLLAVGLVLFTTFVVGVTAKLVFPDLPFAAALVLGAVVAPPDAVAAVAIGRKLGLQRRAMTLLVGESLINDATALTAFKVAVAAAVGTAMHPITSVWMFIYITAGGIAVGLVVGVVVRFLRKRLCEGVLESALGLLVPFGAYLLAEEGLHAFGIQFSGVLAVVVAGLYVGHHSPRGTYTTRLQDAAVWRSADVLLESFVFALIGLQVSSIISDVDLDVSLLLGAAAVLLATILARFVWMYPATYLPRILFPKLKKREDRPPHLGQVTVISWAGMRGVVTLAAAAAIPETVPGRDIILFCAFVVTVATLLLQGTTLPWLINKIGFEGDDARQDALAEAQVQHRAAQAAVTRLDEEIEDVPDHVRDQLRSLAEHRGNAAWERLGRQEEESPAAAYRRLRTAMLMAERDEFVKARDAGEIDDEVLFRVLRELDLEQAALSRE</sequence>
<dbReference type="InterPro" id="IPR018422">
    <property type="entry name" value="Cation/H_exchanger_CPA1"/>
</dbReference>
<protein>
    <submittedName>
        <fullName evidence="12">Na+/H+ antiporter</fullName>
    </submittedName>
</protein>
<gene>
    <name evidence="12" type="ORF">SK803_07155</name>
</gene>
<keyword evidence="3 10" id="KW-1003">Cell membrane</keyword>
<comment type="similarity">
    <text evidence="10">Belongs to the monovalent cation:proton antiporter 1 (CPA1) transporter (TC 2.A.36) family.</text>
</comment>
<evidence type="ECO:0000256" key="3">
    <source>
        <dbReference type="ARBA" id="ARBA00022475"/>
    </source>
</evidence>
<keyword evidence="5 10" id="KW-1133">Transmembrane helix</keyword>
<feature type="transmembrane region" description="Helical" evidence="10">
    <location>
        <begin position="212"/>
        <end position="230"/>
    </location>
</feature>
<evidence type="ECO:0000256" key="5">
    <source>
        <dbReference type="ARBA" id="ARBA00022989"/>
    </source>
</evidence>
<evidence type="ECO:0000259" key="11">
    <source>
        <dbReference type="Pfam" id="PF00999"/>
    </source>
</evidence>
<dbReference type="InterPro" id="IPR006153">
    <property type="entry name" value="Cation/H_exchanger_TM"/>
</dbReference>
<keyword evidence="10" id="KW-0050">Antiport</keyword>
<feature type="transmembrane region" description="Helical" evidence="10">
    <location>
        <begin position="303"/>
        <end position="327"/>
    </location>
</feature>
<feature type="transmembrane region" description="Helical" evidence="10">
    <location>
        <begin position="85"/>
        <end position="107"/>
    </location>
</feature>
<dbReference type="RefSeq" id="WP_319964979.1">
    <property type="nucleotide sequence ID" value="NZ_JAXAVW010000004.1"/>
</dbReference>
<keyword evidence="2 10" id="KW-0813">Transport</keyword>
<comment type="subcellular location">
    <subcellularLocation>
        <location evidence="1 10">Cell membrane</location>
        <topology evidence="1 10">Multi-pass membrane protein</topology>
    </subcellularLocation>
</comment>
<evidence type="ECO:0000256" key="10">
    <source>
        <dbReference type="RuleBase" id="RU366002"/>
    </source>
</evidence>
<dbReference type="Proteomes" id="UP001285521">
    <property type="component" value="Unassembled WGS sequence"/>
</dbReference>
<dbReference type="PANTHER" id="PTHR10110">
    <property type="entry name" value="SODIUM/HYDROGEN EXCHANGER"/>
    <property type="match status" value="1"/>
</dbReference>
<dbReference type="EMBL" id="JAXAVW010000004">
    <property type="protein sequence ID" value="MDX8029983.1"/>
    <property type="molecule type" value="Genomic_DNA"/>
</dbReference>
<feature type="transmembrane region" description="Helical" evidence="10">
    <location>
        <begin position="236"/>
        <end position="255"/>
    </location>
</feature>
<feature type="transmembrane region" description="Helical" evidence="10">
    <location>
        <begin position="56"/>
        <end position="78"/>
    </location>
</feature>
<evidence type="ECO:0000313" key="12">
    <source>
        <dbReference type="EMBL" id="MDX8029983.1"/>
    </source>
</evidence>
<keyword evidence="6 10" id="KW-0915">Sodium</keyword>
<reference evidence="12 13" key="1">
    <citation type="submission" date="2023-11" db="EMBL/GenBank/DDBJ databases">
        <title>Lentzea sokolovensis, sp. nov., Lentzea kristufkii, sp. nov., and Lentzea miocenensis, sp. nov., rare actinobacteria from Sokolov Coal Basin, Miocene lacustrine sediment, Czech Republic.</title>
        <authorList>
            <person name="Lara A."/>
            <person name="Kotroba L."/>
            <person name="Nouioui I."/>
            <person name="Neumann-Schaal M."/>
            <person name="Mast Y."/>
            <person name="Chronakova A."/>
        </authorList>
    </citation>
    <scope>NUCLEOTIDE SEQUENCE [LARGE SCALE GENOMIC DNA]</scope>
    <source>
        <strain evidence="12 13">BCCO 10_0856</strain>
    </source>
</reference>
<feature type="transmembrane region" description="Helical" evidence="10">
    <location>
        <begin position="153"/>
        <end position="175"/>
    </location>
</feature>
<comment type="caution">
    <text evidence="12">The sequence shown here is derived from an EMBL/GenBank/DDBJ whole genome shotgun (WGS) entry which is preliminary data.</text>
</comment>
<evidence type="ECO:0000256" key="7">
    <source>
        <dbReference type="ARBA" id="ARBA00023065"/>
    </source>
</evidence>
<evidence type="ECO:0000256" key="2">
    <source>
        <dbReference type="ARBA" id="ARBA00022448"/>
    </source>
</evidence>
<feature type="transmembrane region" description="Helical" evidence="10">
    <location>
        <begin position="276"/>
        <end position="297"/>
    </location>
</feature>
<feature type="transmembrane region" description="Helical" evidence="10">
    <location>
        <begin position="181"/>
        <end position="205"/>
    </location>
</feature>
<dbReference type="Pfam" id="PF00999">
    <property type="entry name" value="Na_H_Exchanger"/>
    <property type="match status" value="1"/>
</dbReference>
<dbReference type="PANTHER" id="PTHR10110:SF86">
    <property type="entry name" value="SODIUM_HYDROGEN EXCHANGER 7"/>
    <property type="match status" value="1"/>
</dbReference>
<keyword evidence="9 10" id="KW-0739">Sodium transport</keyword>
<keyword evidence="4 10" id="KW-0812">Transmembrane</keyword>
<dbReference type="Gene3D" id="6.10.140.1330">
    <property type="match status" value="1"/>
</dbReference>
<feature type="transmembrane region" description="Helical" evidence="10">
    <location>
        <begin position="380"/>
        <end position="404"/>
    </location>
</feature>
<dbReference type="InterPro" id="IPR004705">
    <property type="entry name" value="Cation/H_exchanger_CPA1_bac"/>
</dbReference>
<proteinExistence type="inferred from homology"/>
<keyword evidence="8 10" id="KW-0472">Membrane</keyword>
<keyword evidence="7 10" id="KW-0406">Ion transport</keyword>
<evidence type="ECO:0000256" key="1">
    <source>
        <dbReference type="ARBA" id="ARBA00004651"/>
    </source>
</evidence>
<dbReference type="NCBIfam" id="TIGR00831">
    <property type="entry name" value="a_cpa1"/>
    <property type="match status" value="1"/>
</dbReference>
<evidence type="ECO:0000256" key="9">
    <source>
        <dbReference type="ARBA" id="ARBA00023201"/>
    </source>
</evidence>
<organism evidence="12 13">
    <name type="scientific">Lentzea miocenica</name>
    <dbReference type="NCBI Taxonomy" id="3095431"/>
    <lineage>
        <taxon>Bacteria</taxon>
        <taxon>Bacillati</taxon>
        <taxon>Actinomycetota</taxon>
        <taxon>Actinomycetes</taxon>
        <taxon>Pseudonocardiales</taxon>
        <taxon>Pseudonocardiaceae</taxon>
        <taxon>Lentzea</taxon>
    </lineage>
</organism>
<feature type="transmembrane region" description="Helical" evidence="10">
    <location>
        <begin position="113"/>
        <end position="133"/>
    </location>
</feature>
<accession>A0ABU4SVT3</accession>
<keyword evidence="13" id="KW-1185">Reference proteome</keyword>
<feature type="domain" description="Cation/H+ exchanger transmembrane" evidence="11">
    <location>
        <begin position="15"/>
        <end position="405"/>
    </location>
</feature>
<evidence type="ECO:0000256" key="6">
    <source>
        <dbReference type="ARBA" id="ARBA00023053"/>
    </source>
</evidence>
<evidence type="ECO:0000313" key="13">
    <source>
        <dbReference type="Proteomes" id="UP001285521"/>
    </source>
</evidence>
<evidence type="ECO:0000256" key="8">
    <source>
        <dbReference type="ARBA" id="ARBA00023136"/>
    </source>
</evidence>
<name>A0ABU4SVT3_9PSEU</name>
<comment type="function">
    <text evidence="10">Na(+)/H(+) antiporter that extrudes sodium in exchange for external protons.</text>
</comment>
<evidence type="ECO:0000256" key="4">
    <source>
        <dbReference type="ARBA" id="ARBA00022692"/>
    </source>
</evidence>
<comment type="caution">
    <text evidence="10">Lacks conserved residue(s) required for the propagation of feature annotation.</text>
</comment>